<dbReference type="GO" id="GO:0006094">
    <property type="term" value="P:gluconeogenesis"/>
    <property type="evidence" value="ECO:0007669"/>
    <property type="project" value="TreeGrafter"/>
</dbReference>
<dbReference type="InterPro" id="IPR036043">
    <property type="entry name" value="Phosphoglycerate_kinase_sf"/>
</dbReference>
<accession>A0A2C9KSG0</accession>
<dbReference type="InterPro" id="IPR001576">
    <property type="entry name" value="Phosphoglycerate_kinase"/>
</dbReference>
<dbReference type="VEuPathDB" id="VectorBase:BGLAX_026871"/>
<dbReference type="PANTHER" id="PTHR11406:SF0">
    <property type="entry name" value="PHOSPHOGLYCERATE KINASE"/>
    <property type="match status" value="1"/>
</dbReference>
<dbReference type="InterPro" id="IPR015824">
    <property type="entry name" value="Phosphoglycerate_kinase_N"/>
</dbReference>
<comment type="pathway">
    <text evidence="2 12">Carbohydrate degradation; glycolysis; pyruvate from D-glyceraldehyde 3-phosphate: step 2/5.</text>
</comment>
<dbReference type="UniPathway" id="UPA00109">
    <property type="reaction ID" value="UER00185"/>
</dbReference>
<name>A0A2C9KSG0_BIOGL</name>
<dbReference type="SUPFAM" id="SSF53748">
    <property type="entry name" value="Phosphoglycerate kinase"/>
    <property type="match status" value="1"/>
</dbReference>
<evidence type="ECO:0000256" key="4">
    <source>
        <dbReference type="ARBA" id="ARBA00013061"/>
    </source>
</evidence>
<dbReference type="EC" id="2.7.2.3" evidence="4 12"/>
<gene>
    <name evidence="14" type="primary">106067252</name>
</gene>
<dbReference type="GO" id="GO:0046872">
    <property type="term" value="F:metal ion binding"/>
    <property type="evidence" value="ECO:0007669"/>
    <property type="project" value="UniProtKB-KW"/>
</dbReference>
<comment type="subunit">
    <text evidence="13">Monomer.</text>
</comment>
<keyword evidence="10" id="KW-0460">Magnesium</keyword>
<dbReference type="AlphaFoldDB" id="A0A2C9KSG0"/>
<evidence type="ECO:0000256" key="9">
    <source>
        <dbReference type="ARBA" id="ARBA00022840"/>
    </source>
</evidence>
<comment type="cofactor">
    <cofactor evidence="1">
        <name>Mg(2+)</name>
        <dbReference type="ChEBI" id="CHEBI:18420"/>
    </cofactor>
</comment>
<protein>
    <recommendedName>
        <fullName evidence="4 12">Phosphoglycerate kinase</fullName>
        <ecNumber evidence="4 12">2.7.2.3</ecNumber>
    </recommendedName>
</protein>
<organism evidence="14 15">
    <name type="scientific">Biomphalaria glabrata</name>
    <name type="common">Bloodfluke planorb</name>
    <name type="synonym">Freshwater snail</name>
    <dbReference type="NCBI Taxonomy" id="6526"/>
    <lineage>
        <taxon>Eukaryota</taxon>
        <taxon>Metazoa</taxon>
        <taxon>Spiralia</taxon>
        <taxon>Lophotrochozoa</taxon>
        <taxon>Mollusca</taxon>
        <taxon>Gastropoda</taxon>
        <taxon>Heterobranchia</taxon>
        <taxon>Euthyneura</taxon>
        <taxon>Panpulmonata</taxon>
        <taxon>Hygrophila</taxon>
        <taxon>Lymnaeoidea</taxon>
        <taxon>Planorbidae</taxon>
        <taxon>Biomphalaria</taxon>
    </lineage>
</organism>
<evidence type="ECO:0000256" key="13">
    <source>
        <dbReference type="RuleBase" id="RU000696"/>
    </source>
</evidence>
<evidence type="ECO:0000256" key="10">
    <source>
        <dbReference type="ARBA" id="ARBA00022842"/>
    </source>
</evidence>
<evidence type="ECO:0000313" key="14">
    <source>
        <dbReference type="EnsemblMetazoa" id="BGLB022991-PA"/>
    </source>
</evidence>
<comment type="similarity">
    <text evidence="3 12">Belongs to the phosphoglycerate kinase family.</text>
</comment>
<evidence type="ECO:0000256" key="1">
    <source>
        <dbReference type="ARBA" id="ARBA00001946"/>
    </source>
</evidence>
<evidence type="ECO:0000256" key="3">
    <source>
        <dbReference type="ARBA" id="ARBA00008982"/>
    </source>
</evidence>
<evidence type="ECO:0000256" key="5">
    <source>
        <dbReference type="ARBA" id="ARBA00022679"/>
    </source>
</evidence>
<sequence length="116" mass="12736">MSRDGQPIAATPQALAQFCEGLTNLGDVYVDDAFACLHLDHSSMTGYLGNIKVCGFLVKNELKYMTKVFNNVKRKFLVILGGLCTREKLLLLLDLLKEADNIIIAGTLATLFLKVS</sequence>
<evidence type="ECO:0000313" key="15">
    <source>
        <dbReference type="Proteomes" id="UP000076420"/>
    </source>
</evidence>
<comment type="catalytic activity">
    <reaction evidence="12">
        <text>(2R)-3-phosphoglycerate + ATP = (2R)-3-phospho-glyceroyl phosphate + ADP</text>
        <dbReference type="Rhea" id="RHEA:14801"/>
        <dbReference type="ChEBI" id="CHEBI:30616"/>
        <dbReference type="ChEBI" id="CHEBI:57604"/>
        <dbReference type="ChEBI" id="CHEBI:58272"/>
        <dbReference type="ChEBI" id="CHEBI:456216"/>
        <dbReference type="EC" id="2.7.2.3"/>
    </reaction>
</comment>
<dbReference type="PANTHER" id="PTHR11406">
    <property type="entry name" value="PHOSPHOGLYCERATE KINASE"/>
    <property type="match status" value="1"/>
</dbReference>
<dbReference type="Pfam" id="PF00162">
    <property type="entry name" value="PGK"/>
    <property type="match status" value="1"/>
</dbReference>
<dbReference type="PRINTS" id="PR00477">
    <property type="entry name" value="PHGLYCKINASE"/>
</dbReference>
<dbReference type="GO" id="GO:0004618">
    <property type="term" value="F:phosphoglycerate kinase activity"/>
    <property type="evidence" value="ECO:0007669"/>
    <property type="project" value="UniProtKB-EC"/>
</dbReference>
<dbReference type="EnsemblMetazoa" id="BGLB022991-RA">
    <property type="protein sequence ID" value="BGLB022991-PA"/>
    <property type="gene ID" value="BGLB022991"/>
</dbReference>
<dbReference type="Proteomes" id="UP000076420">
    <property type="component" value="Unassembled WGS sequence"/>
</dbReference>
<dbReference type="STRING" id="6526.A0A2C9KSG0"/>
<evidence type="ECO:0000256" key="7">
    <source>
        <dbReference type="ARBA" id="ARBA00022741"/>
    </source>
</evidence>
<dbReference type="GO" id="GO:0005524">
    <property type="term" value="F:ATP binding"/>
    <property type="evidence" value="ECO:0007669"/>
    <property type="project" value="UniProtKB-KW"/>
</dbReference>
<keyword evidence="8 12" id="KW-0418">Kinase</keyword>
<dbReference type="VEuPathDB" id="VectorBase:BGLB022991"/>
<dbReference type="Gene3D" id="3.40.50.1260">
    <property type="entry name" value="Phosphoglycerate kinase, N-terminal domain"/>
    <property type="match status" value="2"/>
</dbReference>
<keyword evidence="9" id="KW-0067">ATP-binding</keyword>
<proteinExistence type="inferred from homology"/>
<evidence type="ECO:0000256" key="8">
    <source>
        <dbReference type="ARBA" id="ARBA00022777"/>
    </source>
</evidence>
<evidence type="ECO:0000256" key="6">
    <source>
        <dbReference type="ARBA" id="ARBA00022723"/>
    </source>
</evidence>
<reference evidence="14" key="1">
    <citation type="submission" date="2020-05" db="UniProtKB">
        <authorList>
            <consortium name="EnsemblMetazoa"/>
        </authorList>
    </citation>
    <scope>IDENTIFICATION</scope>
    <source>
        <strain evidence="14">BB02</strain>
    </source>
</reference>
<evidence type="ECO:0000256" key="11">
    <source>
        <dbReference type="ARBA" id="ARBA00023152"/>
    </source>
</evidence>
<dbReference type="KEGG" id="bgt:106067252"/>
<keyword evidence="6" id="KW-0479">Metal-binding</keyword>
<keyword evidence="11" id="KW-0324">Glycolysis</keyword>
<dbReference type="GO" id="GO:0006096">
    <property type="term" value="P:glycolytic process"/>
    <property type="evidence" value="ECO:0007669"/>
    <property type="project" value="UniProtKB-UniPathway"/>
</dbReference>
<keyword evidence="7" id="KW-0547">Nucleotide-binding</keyword>
<dbReference type="GO" id="GO:0005829">
    <property type="term" value="C:cytosol"/>
    <property type="evidence" value="ECO:0007669"/>
    <property type="project" value="TreeGrafter"/>
</dbReference>
<evidence type="ECO:0000256" key="12">
    <source>
        <dbReference type="RuleBase" id="RU000532"/>
    </source>
</evidence>
<evidence type="ECO:0000256" key="2">
    <source>
        <dbReference type="ARBA" id="ARBA00004838"/>
    </source>
</evidence>
<dbReference type="GO" id="GO:0043531">
    <property type="term" value="F:ADP binding"/>
    <property type="evidence" value="ECO:0007669"/>
    <property type="project" value="TreeGrafter"/>
</dbReference>
<keyword evidence="5 12" id="KW-0808">Transferase</keyword>